<dbReference type="Pfam" id="PF00226">
    <property type="entry name" value="DnaJ"/>
    <property type="match status" value="1"/>
</dbReference>
<evidence type="ECO:0000256" key="7">
    <source>
        <dbReference type="PROSITE-ProRule" id="PRU00546"/>
    </source>
</evidence>
<dbReference type="HAMAP" id="MF_01152">
    <property type="entry name" value="DnaJ"/>
    <property type="match status" value="1"/>
</dbReference>
<dbReference type="SUPFAM" id="SSF46565">
    <property type="entry name" value="Chaperone J-domain"/>
    <property type="match status" value="1"/>
</dbReference>
<comment type="caution">
    <text evidence="10">The sequence shown here is derived from an EMBL/GenBank/DDBJ whole genome shotgun (WGS) entry which is preliminary data.</text>
</comment>
<evidence type="ECO:0000256" key="5">
    <source>
        <dbReference type="ARBA" id="ARBA00022833"/>
    </source>
</evidence>
<dbReference type="CDD" id="cd10719">
    <property type="entry name" value="DnaJ_zf"/>
    <property type="match status" value="1"/>
</dbReference>
<dbReference type="InterPro" id="IPR036869">
    <property type="entry name" value="J_dom_sf"/>
</dbReference>
<sequence>MRDFYEILEIERSSSQEEIKSSYRKLAKKYHPDLNPDDKEAQEHFKEINLAYEVLSDDNKRQIYDTYGEEGLKGNMGQGGFGGFSDIFGDLFDIFGGGFSSGYDTSYEDFRKRPVRGSDIRADITIEFKEAVFGTEREINIKRSETCEHCHGEGAEPGTEKKTCDKCKGTGKMKTVRQSAFGRFMQVEPCDKCKGTGEIIEDPCKECKGIGKKVVTKKINVKIPKGIDDKMVISLKGEGNAGDNGGEKGDLYVYVNVKEDKIFKRSGNNIYIELPITYSDAVLGGKIKVPTLTSIVDYDIPAGTSSGTTFKIKGEGVPFIKREAKGDLYFRVDIHVPRKISDEEREILEKLRLHEGKEITKERKTFFDKVKEIFE</sequence>
<accession>A0ABU0AUW9</accession>
<keyword evidence="6" id="KW-0963">Cytoplasm</keyword>
<keyword evidence="11" id="KW-1185">Reference proteome</keyword>
<feature type="zinc finger region" description="CR-type" evidence="7">
    <location>
        <begin position="134"/>
        <end position="216"/>
    </location>
</feature>
<comment type="domain">
    <text evidence="6">The J domain is necessary and sufficient to stimulate DnaK ATPase activity. Zinc center 1 plays an important role in the autonomous, DnaK-independent chaperone activity of DnaJ. Zinc center 2 is essential for interaction with DnaK and for DnaJ activity.</text>
</comment>
<feature type="binding site" evidence="6">
    <location>
        <position position="190"/>
    </location>
    <ligand>
        <name>Zn(2+)</name>
        <dbReference type="ChEBI" id="CHEBI:29105"/>
        <label>2</label>
    </ligand>
</feature>
<evidence type="ECO:0000256" key="4">
    <source>
        <dbReference type="ARBA" id="ARBA00022771"/>
    </source>
</evidence>
<reference evidence="10 11" key="1">
    <citation type="submission" date="2023-07" db="EMBL/GenBank/DDBJ databases">
        <title>Genomic Encyclopedia of Type Strains, Phase IV (KMG-IV): sequencing the most valuable type-strain genomes for metagenomic binning, comparative biology and taxonomic classification.</title>
        <authorList>
            <person name="Goeker M."/>
        </authorList>
    </citation>
    <scope>NUCLEOTIDE SEQUENCE [LARGE SCALE GENOMIC DNA]</scope>
    <source>
        <strain evidence="10 11">DSM 22616</strain>
    </source>
</reference>
<feature type="domain" description="CR-type" evidence="9">
    <location>
        <begin position="134"/>
        <end position="216"/>
    </location>
</feature>
<dbReference type="PANTHER" id="PTHR43096:SF10">
    <property type="entry name" value="CHAPERONE PROTEIN DNAJ A6, CHLOROPLASTIC"/>
    <property type="match status" value="1"/>
</dbReference>
<dbReference type="PRINTS" id="PR00625">
    <property type="entry name" value="JDOMAIN"/>
</dbReference>
<dbReference type="PROSITE" id="PS51188">
    <property type="entry name" value="ZF_CR"/>
    <property type="match status" value="1"/>
</dbReference>
<dbReference type="PANTHER" id="PTHR43096">
    <property type="entry name" value="DNAJ HOMOLOG 1, MITOCHONDRIAL-RELATED"/>
    <property type="match status" value="1"/>
</dbReference>
<dbReference type="RefSeq" id="WP_307494966.1">
    <property type="nucleotide sequence ID" value="NZ_JAUSTN010000003.1"/>
</dbReference>
<keyword evidence="6" id="KW-0346">Stress response</keyword>
<dbReference type="EMBL" id="JAUSTN010000003">
    <property type="protein sequence ID" value="MDQ0274596.1"/>
    <property type="molecule type" value="Genomic_DNA"/>
</dbReference>
<evidence type="ECO:0000259" key="9">
    <source>
        <dbReference type="PROSITE" id="PS51188"/>
    </source>
</evidence>
<dbReference type="InterPro" id="IPR001623">
    <property type="entry name" value="DnaJ_domain"/>
</dbReference>
<proteinExistence type="inferred from homology"/>
<dbReference type="SUPFAM" id="SSF49493">
    <property type="entry name" value="HSP40/DnaJ peptide-binding domain"/>
    <property type="match status" value="2"/>
</dbReference>
<dbReference type="SUPFAM" id="SSF57938">
    <property type="entry name" value="DnaJ/Hsp40 cysteine-rich domain"/>
    <property type="match status" value="1"/>
</dbReference>
<dbReference type="Pfam" id="PF01556">
    <property type="entry name" value="DnaJ_C"/>
    <property type="match status" value="1"/>
</dbReference>
<dbReference type="CDD" id="cd06257">
    <property type="entry name" value="DnaJ"/>
    <property type="match status" value="1"/>
</dbReference>
<dbReference type="NCBIfam" id="TIGR02349">
    <property type="entry name" value="DnaJ_bact"/>
    <property type="match status" value="1"/>
</dbReference>
<feature type="binding site" evidence="6">
    <location>
        <position position="164"/>
    </location>
    <ligand>
        <name>Zn(2+)</name>
        <dbReference type="ChEBI" id="CHEBI:29105"/>
        <label>2</label>
    </ligand>
</feature>
<keyword evidence="2 6" id="KW-0479">Metal-binding</keyword>
<dbReference type="Proteomes" id="UP001236559">
    <property type="component" value="Unassembled WGS sequence"/>
</dbReference>
<dbReference type="PROSITE" id="PS00636">
    <property type="entry name" value="DNAJ_1"/>
    <property type="match status" value="1"/>
</dbReference>
<keyword evidence="1 6" id="KW-0235">DNA replication</keyword>
<dbReference type="Pfam" id="PF00684">
    <property type="entry name" value="DnaJ_CXXCXGXG"/>
    <property type="match status" value="1"/>
</dbReference>
<feature type="domain" description="J" evidence="8">
    <location>
        <begin position="3"/>
        <end position="68"/>
    </location>
</feature>
<dbReference type="Gene3D" id="2.10.230.10">
    <property type="entry name" value="Heat shock protein DnaJ, cysteine-rich domain"/>
    <property type="match status" value="1"/>
</dbReference>
<dbReference type="NCBIfam" id="NF008035">
    <property type="entry name" value="PRK10767.1"/>
    <property type="match status" value="1"/>
</dbReference>
<feature type="repeat" description="CXXCXGXG motif" evidence="6">
    <location>
        <begin position="164"/>
        <end position="171"/>
    </location>
</feature>
<dbReference type="CDD" id="cd10747">
    <property type="entry name" value="DnaJ_C"/>
    <property type="match status" value="1"/>
</dbReference>
<feature type="repeat" description="CXXCXGXG motif" evidence="6">
    <location>
        <begin position="147"/>
        <end position="154"/>
    </location>
</feature>
<dbReference type="InterPro" id="IPR008971">
    <property type="entry name" value="HSP40/DnaJ_pept-bd"/>
</dbReference>
<comment type="subunit">
    <text evidence="6">Homodimer.</text>
</comment>
<evidence type="ECO:0000256" key="1">
    <source>
        <dbReference type="ARBA" id="ARBA00022705"/>
    </source>
</evidence>
<comment type="cofactor">
    <cofactor evidence="6">
        <name>Zn(2+)</name>
        <dbReference type="ChEBI" id="CHEBI:29105"/>
    </cofactor>
    <text evidence="6">Binds 2 Zn(2+) ions per monomer.</text>
</comment>
<evidence type="ECO:0000313" key="11">
    <source>
        <dbReference type="Proteomes" id="UP001236559"/>
    </source>
</evidence>
<gene>
    <name evidence="6" type="primary">dnaJ</name>
    <name evidence="10" type="ORF">J2S72_000613</name>
</gene>
<feature type="binding site" evidence="6">
    <location>
        <position position="204"/>
    </location>
    <ligand>
        <name>Zn(2+)</name>
        <dbReference type="ChEBI" id="CHEBI:29105"/>
        <label>1</label>
    </ligand>
</feature>
<keyword evidence="6" id="KW-0143">Chaperone</keyword>
<evidence type="ECO:0000313" key="10">
    <source>
        <dbReference type="EMBL" id="MDQ0274596.1"/>
    </source>
</evidence>
<dbReference type="InterPro" id="IPR036410">
    <property type="entry name" value="HSP_DnaJ_Cys-rich_dom_sf"/>
</dbReference>
<keyword evidence="5 6" id="KW-0862">Zinc</keyword>
<feature type="repeat" description="CXXCXGXG motif" evidence="6">
    <location>
        <begin position="204"/>
        <end position="211"/>
    </location>
</feature>
<evidence type="ECO:0000256" key="2">
    <source>
        <dbReference type="ARBA" id="ARBA00022723"/>
    </source>
</evidence>
<dbReference type="InterPro" id="IPR001305">
    <property type="entry name" value="HSP_DnaJ_Cys-rich_dom"/>
</dbReference>
<dbReference type="PROSITE" id="PS50076">
    <property type="entry name" value="DNAJ_2"/>
    <property type="match status" value="1"/>
</dbReference>
<dbReference type="InterPro" id="IPR002939">
    <property type="entry name" value="DnaJ_C"/>
</dbReference>
<dbReference type="SMART" id="SM00271">
    <property type="entry name" value="DnaJ"/>
    <property type="match status" value="1"/>
</dbReference>
<feature type="binding site" evidence="6">
    <location>
        <position position="167"/>
    </location>
    <ligand>
        <name>Zn(2+)</name>
        <dbReference type="ChEBI" id="CHEBI:29105"/>
        <label>2</label>
    </ligand>
</feature>
<keyword evidence="3 6" id="KW-0677">Repeat</keyword>
<dbReference type="InterPro" id="IPR012724">
    <property type="entry name" value="DnaJ"/>
</dbReference>
<evidence type="ECO:0000256" key="6">
    <source>
        <dbReference type="HAMAP-Rule" id="MF_01152"/>
    </source>
</evidence>
<feature type="repeat" description="CXXCXGXG motif" evidence="6">
    <location>
        <begin position="190"/>
        <end position="197"/>
    </location>
</feature>
<feature type="binding site" evidence="6">
    <location>
        <position position="147"/>
    </location>
    <ligand>
        <name>Zn(2+)</name>
        <dbReference type="ChEBI" id="CHEBI:29105"/>
        <label>1</label>
    </ligand>
</feature>
<dbReference type="InterPro" id="IPR018253">
    <property type="entry name" value="DnaJ_domain_CS"/>
</dbReference>
<name>A0ABU0AUW9_9FIRM</name>
<dbReference type="Gene3D" id="2.60.260.20">
    <property type="entry name" value="Urease metallochaperone UreE, N-terminal domain"/>
    <property type="match status" value="2"/>
</dbReference>
<evidence type="ECO:0000259" key="8">
    <source>
        <dbReference type="PROSITE" id="PS50076"/>
    </source>
</evidence>
<comment type="subcellular location">
    <subcellularLocation>
        <location evidence="6">Cytoplasm</location>
    </subcellularLocation>
</comment>
<feature type="binding site" evidence="6">
    <location>
        <position position="193"/>
    </location>
    <ligand>
        <name>Zn(2+)</name>
        <dbReference type="ChEBI" id="CHEBI:29105"/>
        <label>2</label>
    </ligand>
</feature>
<keyword evidence="4 6" id="KW-0863">Zinc-finger</keyword>
<dbReference type="Gene3D" id="1.10.287.110">
    <property type="entry name" value="DnaJ domain"/>
    <property type="match status" value="1"/>
</dbReference>
<organism evidence="10 11">
    <name type="scientific">Peptoniphilus koenoeneniae</name>
    <dbReference type="NCBI Taxonomy" id="507751"/>
    <lineage>
        <taxon>Bacteria</taxon>
        <taxon>Bacillati</taxon>
        <taxon>Bacillota</taxon>
        <taxon>Tissierellia</taxon>
        <taxon>Tissierellales</taxon>
        <taxon>Peptoniphilaceae</taxon>
        <taxon>Peptoniphilus</taxon>
    </lineage>
</organism>
<evidence type="ECO:0000256" key="3">
    <source>
        <dbReference type="ARBA" id="ARBA00022737"/>
    </source>
</evidence>
<comment type="function">
    <text evidence="6">Participates actively in the response to hyperosmotic and heat shock by preventing the aggregation of stress-denatured proteins and by disaggregating proteins, also in an autonomous, DnaK-independent fashion. Unfolded proteins bind initially to DnaJ; upon interaction with the DnaJ-bound protein, DnaK hydrolyzes its bound ATP, resulting in the formation of a stable complex. GrpE releases ADP from DnaK; ATP binding to DnaK triggers the release of the substrate protein, thus completing the reaction cycle. Several rounds of ATP-dependent interactions between DnaJ, DnaK and GrpE are required for fully efficient folding. Also involved, together with DnaK and GrpE, in the DNA replication of plasmids through activation of initiation proteins.</text>
</comment>
<feature type="binding site" evidence="6">
    <location>
        <position position="207"/>
    </location>
    <ligand>
        <name>Zn(2+)</name>
        <dbReference type="ChEBI" id="CHEBI:29105"/>
        <label>1</label>
    </ligand>
</feature>
<protein>
    <recommendedName>
        <fullName evidence="6">Chaperone protein DnaJ</fullName>
    </recommendedName>
</protein>
<feature type="binding site" evidence="6">
    <location>
        <position position="150"/>
    </location>
    <ligand>
        <name>Zn(2+)</name>
        <dbReference type="ChEBI" id="CHEBI:29105"/>
        <label>1</label>
    </ligand>
</feature>
<comment type="similarity">
    <text evidence="6">Belongs to the DnaJ family.</text>
</comment>